<dbReference type="GO" id="GO:0006565">
    <property type="term" value="P:L-serine catabolic process"/>
    <property type="evidence" value="ECO:0007669"/>
    <property type="project" value="TreeGrafter"/>
</dbReference>
<evidence type="ECO:0000256" key="10">
    <source>
        <dbReference type="ARBA" id="ARBA00023239"/>
    </source>
</evidence>
<dbReference type="InterPro" id="IPR001926">
    <property type="entry name" value="TrpB-like_PALP"/>
</dbReference>
<keyword evidence="8" id="KW-0677">Repeat</keyword>
<keyword evidence="16" id="KW-1185">Reference proteome</keyword>
<comment type="caution">
    <text evidence="15">The sequence shown here is derived from an EMBL/GenBank/DDBJ whole genome shotgun (WGS) entry which is preliminary data.</text>
</comment>
<dbReference type="FunFam" id="3.40.1020.10:FF:000001">
    <property type="entry name" value="L-threonine dehydratase"/>
    <property type="match status" value="1"/>
</dbReference>
<dbReference type="EC" id="4.3.1.19" evidence="13"/>
<comment type="similarity">
    <text evidence="4 13">Belongs to the serine/threonine dehydratase family.</text>
</comment>
<dbReference type="GO" id="GO:0003941">
    <property type="term" value="F:L-serine ammonia-lyase activity"/>
    <property type="evidence" value="ECO:0007669"/>
    <property type="project" value="TreeGrafter"/>
</dbReference>
<evidence type="ECO:0000256" key="13">
    <source>
        <dbReference type="RuleBase" id="RU362012"/>
    </source>
</evidence>
<sequence length="506" mass="55486">MDKYVKDILSARVYDVAIESPIHKAASLSRRLGNDVWLKREDLQPVFSFKLRGAYNKMSRLSPEAAKRGVIAASAGNHAQGVALAGTTLGIKTIIVMPVTTPAIKIDGVRARGGKVILHGDTYNEAAEFAMKLVAEKSYTFVHAFDDRDVIAGQGTVGLEIVRQHSGPLDAIFVPVGGGGLMAGMAAYIKYIRPEIRLIAVEAEDSACLKAALEAGRRVKLSQVGLFADGVAVNQVGKETYKILRHCVDEVVTVTTDEICAAIKDIFDDTRAVTEPAGAVAVAGLKKAVREQSLQGMSLMALVTGANVNFDRLRHISERAELGESREAVFAVTLDEKPGSFRRFARVLGKRSVTEFNYRYGDATAAQIFVGIEIDDPITGRDKLARALRNKGFDVHDMTDNEAAKLHIRHMVGGRSDKALNERVFRFEFPQRPGALLTFLDLLGEQWNISMFHYRNHGAAYGRVLVGLQVAPEDATAFDDFVRKIPYQFQEETRNLAYQTFLGSQA</sequence>
<dbReference type="InterPro" id="IPR001721">
    <property type="entry name" value="TD_ACT-like"/>
</dbReference>
<dbReference type="NCBIfam" id="TIGR01124">
    <property type="entry name" value="ilvA_2Cterm"/>
    <property type="match status" value="1"/>
</dbReference>
<comment type="subunit">
    <text evidence="5 13">Homotetramer.</text>
</comment>
<dbReference type="InterPro" id="IPR000634">
    <property type="entry name" value="Ser/Thr_deHydtase_PyrdxlP-BS"/>
</dbReference>
<evidence type="ECO:0000256" key="1">
    <source>
        <dbReference type="ARBA" id="ARBA00001274"/>
    </source>
</evidence>
<name>A0A1E8CLP6_9GAMM</name>
<evidence type="ECO:0000313" key="16">
    <source>
        <dbReference type="Proteomes" id="UP000175669"/>
    </source>
</evidence>
<keyword evidence="11 13" id="KW-0100">Branched-chain amino acid biosynthesis</keyword>
<dbReference type="GO" id="GO:0006567">
    <property type="term" value="P:L-threonine catabolic process"/>
    <property type="evidence" value="ECO:0007669"/>
    <property type="project" value="TreeGrafter"/>
</dbReference>
<dbReference type="GO" id="GO:0030170">
    <property type="term" value="F:pyridoxal phosphate binding"/>
    <property type="evidence" value="ECO:0007669"/>
    <property type="project" value="InterPro"/>
</dbReference>
<evidence type="ECO:0000259" key="14">
    <source>
        <dbReference type="PROSITE" id="PS51672"/>
    </source>
</evidence>
<dbReference type="UniPathway" id="UPA00047">
    <property type="reaction ID" value="UER00054"/>
</dbReference>
<comment type="catalytic activity">
    <reaction evidence="1 13">
        <text>L-threonine = 2-oxobutanoate + NH4(+)</text>
        <dbReference type="Rhea" id="RHEA:22108"/>
        <dbReference type="ChEBI" id="CHEBI:16763"/>
        <dbReference type="ChEBI" id="CHEBI:28938"/>
        <dbReference type="ChEBI" id="CHEBI:57926"/>
        <dbReference type="EC" id="4.3.1.19"/>
    </reaction>
</comment>
<keyword evidence="10 13" id="KW-0456">Lyase</keyword>
<evidence type="ECO:0000256" key="9">
    <source>
        <dbReference type="ARBA" id="ARBA00022898"/>
    </source>
</evidence>
<dbReference type="GO" id="GO:0004794">
    <property type="term" value="F:threonine deaminase activity"/>
    <property type="evidence" value="ECO:0007669"/>
    <property type="project" value="UniProtKB-UniRule"/>
</dbReference>
<evidence type="ECO:0000256" key="12">
    <source>
        <dbReference type="ARBA" id="ARBA00025527"/>
    </source>
</evidence>
<feature type="domain" description="ACT-like" evidence="14">
    <location>
        <begin position="328"/>
        <end position="400"/>
    </location>
</feature>
<dbReference type="CDD" id="cd01562">
    <property type="entry name" value="Thr-dehyd"/>
    <property type="match status" value="1"/>
</dbReference>
<comment type="cofactor">
    <cofactor evidence="2 13">
        <name>pyridoxal 5'-phosphate</name>
        <dbReference type="ChEBI" id="CHEBI:597326"/>
    </cofactor>
</comment>
<keyword evidence="6 13" id="KW-0028">Amino-acid biosynthesis</keyword>
<organism evidence="15 16">
    <name type="scientific">Pseudohongiella acticola</name>
    <dbReference type="NCBI Taxonomy" id="1524254"/>
    <lineage>
        <taxon>Bacteria</taxon>
        <taxon>Pseudomonadati</taxon>
        <taxon>Pseudomonadota</taxon>
        <taxon>Gammaproteobacteria</taxon>
        <taxon>Pseudomonadales</taxon>
        <taxon>Pseudohongiellaceae</taxon>
        <taxon>Pseudohongiella</taxon>
    </lineage>
</organism>
<dbReference type="CDD" id="cd04907">
    <property type="entry name" value="ACT_ThrD-I_2"/>
    <property type="match status" value="1"/>
</dbReference>
<keyword evidence="9 13" id="KW-0663">Pyridoxal phosphate</keyword>
<evidence type="ECO:0000256" key="7">
    <source>
        <dbReference type="ARBA" id="ARBA00022624"/>
    </source>
</evidence>
<dbReference type="NCBIfam" id="NF009130">
    <property type="entry name" value="PRK12483.1"/>
    <property type="match status" value="1"/>
</dbReference>
<dbReference type="Proteomes" id="UP000175669">
    <property type="component" value="Unassembled WGS sequence"/>
</dbReference>
<evidence type="ECO:0000256" key="3">
    <source>
        <dbReference type="ARBA" id="ARBA00004810"/>
    </source>
</evidence>
<dbReference type="InterPro" id="IPR005787">
    <property type="entry name" value="Thr_deHydtase_biosynth"/>
</dbReference>
<evidence type="ECO:0000256" key="5">
    <source>
        <dbReference type="ARBA" id="ARBA00011881"/>
    </source>
</evidence>
<dbReference type="Pfam" id="PF00291">
    <property type="entry name" value="PALP"/>
    <property type="match status" value="1"/>
</dbReference>
<dbReference type="GO" id="GO:0009097">
    <property type="term" value="P:isoleucine biosynthetic process"/>
    <property type="evidence" value="ECO:0007669"/>
    <property type="project" value="UniProtKB-UniRule"/>
</dbReference>
<dbReference type="AlphaFoldDB" id="A0A1E8CLP6"/>
<gene>
    <name evidence="13" type="primary">ilvA</name>
    <name evidence="15" type="ORF">PHACT_09630</name>
</gene>
<dbReference type="InterPro" id="IPR045865">
    <property type="entry name" value="ACT-like_dom_sf"/>
</dbReference>
<comment type="pathway">
    <text evidence="3 13">Amino-acid biosynthesis; L-isoleucine biosynthesis; 2-oxobutanoate from L-threonine: step 1/1.</text>
</comment>
<dbReference type="Gene3D" id="3.40.1020.10">
    <property type="entry name" value="Biosynthetic Threonine Deaminase, Domain 3"/>
    <property type="match status" value="1"/>
</dbReference>
<feature type="domain" description="ACT-like" evidence="14">
    <location>
        <begin position="423"/>
        <end position="498"/>
    </location>
</feature>
<dbReference type="CDD" id="cd04906">
    <property type="entry name" value="ACT_ThrD-I_1"/>
    <property type="match status" value="1"/>
</dbReference>
<evidence type="ECO:0000256" key="11">
    <source>
        <dbReference type="ARBA" id="ARBA00023304"/>
    </source>
</evidence>
<dbReference type="SUPFAM" id="SSF55021">
    <property type="entry name" value="ACT-like"/>
    <property type="match status" value="2"/>
</dbReference>
<dbReference type="STRING" id="1524254.PHACT_09630"/>
<dbReference type="SUPFAM" id="SSF53686">
    <property type="entry name" value="Tryptophan synthase beta subunit-like PLP-dependent enzymes"/>
    <property type="match status" value="1"/>
</dbReference>
<dbReference type="EMBL" id="MASR01000001">
    <property type="protein sequence ID" value="OFE13370.1"/>
    <property type="molecule type" value="Genomic_DNA"/>
</dbReference>
<proteinExistence type="inferred from homology"/>
<dbReference type="InterPro" id="IPR050147">
    <property type="entry name" value="Ser/Thr_Dehydratase"/>
</dbReference>
<dbReference type="PROSITE" id="PS00165">
    <property type="entry name" value="DEHYDRATASE_SER_THR"/>
    <property type="match status" value="1"/>
</dbReference>
<dbReference type="InterPro" id="IPR036052">
    <property type="entry name" value="TrpB-like_PALP_sf"/>
</dbReference>
<dbReference type="PANTHER" id="PTHR48078:SF11">
    <property type="entry name" value="THREONINE DEHYDRATASE, MITOCHONDRIAL"/>
    <property type="match status" value="1"/>
</dbReference>
<dbReference type="PROSITE" id="PS51672">
    <property type="entry name" value="ACT_LIKE"/>
    <property type="match status" value="2"/>
</dbReference>
<evidence type="ECO:0000256" key="4">
    <source>
        <dbReference type="ARBA" id="ARBA00010869"/>
    </source>
</evidence>
<keyword evidence="7 13" id="KW-0412">Isoleucine biosynthesis</keyword>
<reference evidence="16" key="1">
    <citation type="submission" date="2016-07" db="EMBL/GenBank/DDBJ databases">
        <authorList>
            <person name="Florea S."/>
            <person name="Webb J.S."/>
            <person name="Jaromczyk J."/>
            <person name="Schardl C.L."/>
        </authorList>
    </citation>
    <scope>NUCLEOTIDE SEQUENCE [LARGE SCALE GENOMIC DNA]</scope>
    <source>
        <strain evidence="16">KCTC 42131</strain>
    </source>
</reference>
<evidence type="ECO:0000256" key="6">
    <source>
        <dbReference type="ARBA" id="ARBA00022605"/>
    </source>
</evidence>
<dbReference type="NCBIfam" id="NF006674">
    <property type="entry name" value="PRK09224.1"/>
    <property type="match status" value="1"/>
</dbReference>
<comment type="function">
    <text evidence="12 13">Catalyzes the anaerobic formation of alpha-ketobutyrate and ammonia from threonine in a two-step reaction. The first step involved a dehydration of threonine and a production of enamine intermediates (aminocrotonate), which tautomerizes to its imine form (iminobutyrate). Both intermediates are unstable and short-lived. The second step is the nonenzymatic hydrolysis of the enamine/imine intermediates to form 2-ketobutyrate and free ammonia. In the low water environment of the cell, the second step is accelerated by RidA.</text>
</comment>
<protein>
    <recommendedName>
        <fullName evidence="13">L-threonine dehydratase</fullName>
        <ecNumber evidence="13">4.3.1.19</ecNumber>
    </recommendedName>
    <alternativeName>
        <fullName evidence="13">Threonine deaminase</fullName>
    </alternativeName>
</protein>
<dbReference type="Gene3D" id="3.40.50.1100">
    <property type="match status" value="2"/>
</dbReference>
<dbReference type="PANTHER" id="PTHR48078">
    <property type="entry name" value="THREONINE DEHYDRATASE, MITOCHONDRIAL-RELATED"/>
    <property type="match status" value="1"/>
</dbReference>
<evidence type="ECO:0000256" key="8">
    <source>
        <dbReference type="ARBA" id="ARBA00022737"/>
    </source>
</evidence>
<dbReference type="Pfam" id="PF00585">
    <property type="entry name" value="Thr_dehydrat_C"/>
    <property type="match status" value="2"/>
</dbReference>
<evidence type="ECO:0000313" key="15">
    <source>
        <dbReference type="EMBL" id="OFE13370.1"/>
    </source>
</evidence>
<dbReference type="InterPro" id="IPR038110">
    <property type="entry name" value="TD_ACT-like_sf"/>
</dbReference>
<accession>A0A1E8CLP6</accession>
<evidence type="ECO:0000256" key="2">
    <source>
        <dbReference type="ARBA" id="ARBA00001933"/>
    </source>
</evidence>
<dbReference type="FunFam" id="3.40.50.1100:FF:000008">
    <property type="entry name" value="L-threonine dehydratase"/>
    <property type="match status" value="1"/>
</dbReference>